<evidence type="ECO:0000256" key="1">
    <source>
        <dbReference type="SAM" id="Phobius"/>
    </source>
</evidence>
<reference evidence="2" key="2">
    <citation type="journal article" date="2007" name="Science">
        <title>Draft genome sequence of the sexually transmitted pathogen Trichomonas vaginalis.</title>
        <authorList>
            <person name="Carlton J.M."/>
            <person name="Hirt R.P."/>
            <person name="Silva J.C."/>
            <person name="Delcher A.L."/>
            <person name="Schatz M."/>
            <person name="Zhao Q."/>
            <person name="Wortman J.R."/>
            <person name="Bidwell S.L."/>
            <person name="Alsmark U.C.M."/>
            <person name="Besteiro S."/>
            <person name="Sicheritz-Ponten T."/>
            <person name="Noel C.J."/>
            <person name="Dacks J.B."/>
            <person name="Foster P.G."/>
            <person name="Simillion C."/>
            <person name="Van de Peer Y."/>
            <person name="Miranda-Saavedra D."/>
            <person name="Barton G.J."/>
            <person name="Westrop G.D."/>
            <person name="Mueller S."/>
            <person name="Dessi D."/>
            <person name="Fiori P.L."/>
            <person name="Ren Q."/>
            <person name="Paulsen I."/>
            <person name="Zhang H."/>
            <person name="Bastida-Corcuera F.D."/>
            <person name="Simoes-Barbosa A."/>
            <person name="Brown M.T."/>
            <person name="Hayes R.D."/>
            <person name="Mukherjee M."/>
            <person name="Okumura C.Y."/>
            <person name="Schneider R."/>
            <person name="Smith A.J."/>
            <person name="Vanacova S."/>
            <person name="Villalvazo M."/>
            <person name="Haas B.J."/>
            <person name="Pertea M."/>
            <person name="Feldblyum T.V."/>
            <person name="Utterback T.R."/>
            <person name="Shu C.L."/>
            <person name="Osoegawa K."/>
            <person name="de Jong P.J."/>
            <person name="Hrdy I."/>
            <person name="Horvathova L."/>
            <person name="Zubacova Z."/>
            <person name="Dolezal P."/>
            <person name="Malik S.B."/>
            <person name="Logsdon J.M. Jr."/>
            <person name="Henze K."/>
            <person name="Gupta A."/>
            <person name="Wang C.C."/>
            <person name="Dunne R.L."/>
            <person name="Upcroft J.A."/>
            <person name="Upcroft P."/>
            <person name="White O."/>
            <person name="Salzberg S.L."/>
            <person name="Tang P."/>
            <person name="Chiu C.-H."/>
            <person name="Lee Y.-S."/>
            <person name="Embley T.M."/>
            <person name="Coombs G.H."/>
            <person name="Mottram J.C."/>
            <person name="Tachezy J."/>
            <person name="Fraser-Liggett C.M."/>
            <person name="Johnson P.J."/>
        </authorList>
    </citation>
    <scope>NUCLEOTIDE SEQUENCE [LARGE SCALE GENOMIC DNA]</scope>
    <source>
        <strain evidence="2">G3</strain>
    </source>
</reference>
<keyword evidence="1" id="KW-0812">Transmembrane</keyword>
<dbReference type="Pfam" id="PF13306">
    <property type="entry name" value="LRR_5"/>
    <property type="match status" value="6"/>
</dbReference>
<dbReference type="PANTHER" id="PTHR45661">
    <property type="entry name" value="SURFACE ANTIGEN"/>
    <property type="match status" value="1"/>
</dbReference>
<dbReference type="SUPFAM" id="SSF52058">
    <property type="entry name" value="L domain-like"/>
    <property type="match status" value="2"/>
</dbReference>
<accession>A2G0B4</accession>
<dbReference type="VEuPathDB" id="TrichDB:TVAGG3_1050090"/>
<evidence type="ECO:0000313" key="2">
    <source>
        <dbReference type="EMBL" id="EAX89411.1"/>
    </source>
</evidence>
<dbReference type="SMR" id="A2G0B4"/>
<dbReference type="PANTHER" id="PTHR45661:SF3">
    <property type="entry name" value="IG-LIKE DOMAIN-CONTAINING PROTEIN"/>
    <property type="match status" value="1"/>
</dbReference>
<sequence>MNSHFLIHALLTNHIYISSEENSNSFIIIDENCNLNEISILIQKNPDRKVIIKGGLENIPNFPGLTYARNIEINAEKIKEITKNLFMNNNNITSVKLCDNIKYIGNFSFFNSSISDINLENIISIGYFAFSKCKKLKTVNFGSLNSIEPYCFANSAIREIHFPASLTKVSDFACMKCCHLKVAEIYKIIGSYAFYKCKSLCEIKNSNNVSEIGSFSLCYTNLTEVEFGENVQNIRLSYLAGSPIKKIVSKSYIEFDFNIETVRTVIFNAMVYSISIRNMNIEELQYPYGTEGISISDCPNIRTLHRGFINLYCANNLISLEEVDLSDCQYIAENSFFYCPNLTNVIGWADHPMSVGQQIFQLCYKIDISIWNENISAYSIESEIMTFRGVLDHTYITEMNIFISDDFTTFYDCKKLKNVVFAEGIERIYSYQFKDCISLTEVVLPNSIKSIGKRAFENTKVENINTRGIDFCINSFNNSHIKELYISRVYNKTEYFHYIYGQNVMWYVSVIFSDAEAYWINQEEFENNDYMSNTKYLIQLPFLEKIILSDELDSFTFNLYQCEMPNLREIETHNDSLRFENGVLYSSDYKKLYAYASANTQNEFTIPSSVEYVEKYAFTFAKNLEKIISHIYQPEIFRESKYIKTIEFTCQVNKFEENTFKNCVALEKIVIPNDCVISYLGPSCFQNCKTLRSLTFSYDLEDVGISCFRGCTNLTSVNMARVTLIRESLFLDSNVEEMNITGCNSLIKISSGAFNHSNIKEVVCPDNLEIIESEAFSNCLNLRSLQFNEKIFYLGDRSFANTKLGNVYIPNSMVTIDPNAFYNCFDISFQFHPAGHPLFHTYQNCFMNRASLVLFTFGRQRNIVSDEIKGVESLNDHCSIKLINLVVEDARLNLEINPLHYIEQSITVTMEKDFENRYTKLNSDYSTYIIPEDAFESNPDFHSIQPIETYQTYEFPYINSSLPFFNLKVTSNLVIVLITSIILLFICIVCLSVILFIKKR</sequence>
<dbReference type="Gene3D" id="3.80.10.10">
    <property type="entry name" value="Ribonuclease Inhibitor"/>
    <property type="match status" value="4"/>
</dbReference>
<dbReference type="RefSeq" id="XP_001302341.1">
    <property type="nucleotide sequence ID" value="XM_001302340.1"/>
</dbReference>
<organism evidence="2 3">
    <name type="scientific">Trichomonas vaginalis (strain ATCC PRA-98 / G3)</name>
    <dbReference type="NCBI Taxonomy" id="412133"/>
    <lineage>
        <taxon>Eukaryota</taxon>
        <taxon>Metamonada</taxon>
        <taxon>Parabasalia</taxon>
        <taxon>Trichomonadida</taxon>
        <taxon>Trichomonadidae</taxon>
        <taxon>Trichomonas</taxon>
    </lineage>
</organism>
<dbReference type="AlphaFoldDB" id="A2G0B4"/>
<dbReference type="InterPro" id="IPR026906">
    <property type="entry name" value="LRR_5"/>
</dbReference>
<gene>
    <name evidence="2" type="ORF">TVAG_320450</name>
</gene>
<dbReference type="VEuPathDB" id="TrichDB:TVAG_320450"/>
<feature type="transmembrane region" description="Helical" evidence="1">
    <location>
        <begin position="973"/>
        <end position="997"/>
    </location>
</feature>
<keyword evidence="1" id="KW-0472">Membrane</keyword>
<dbReference type="KEGG" id="tva:4747081"/>
<keyword evidence="3" id="KW-1185">Reference proteome</keyword>
<keyword evidence="1" id="KW-1133">Transmembrane helix</keyword>
<dbReference type="InterPro" id="IPR032675">
    <property type="entry name" value="LRR_dom_sf"/>
</dbReference>
<proteinExistence type="predicted"/>
<reference evidence="2" key="1">
    <citation type="submission" date="2006-10" db="EMBL/GenBank/DDBJ databases">
        <authorList>
            <person name="Amadeo P."/>
            <person name="Zhao Q."/>
            <person name="Wortman J."/>
            <person name="Fraser-Liggett C."/>
            <person name="Carlton J."/>
        </authorList>
    </citation>
    <scope>NUCLEOTIDE SEQUENCE</scope>
    <source>
        <strain evidence="2">G3</strain>
    </source>
</reference>
<dbReference type="EMBL" id="DS114203">
    <property type="protein sequence ID" value="EAX89411.1"/>
    <property type="molecule type" value="Genomic_DNA"/>
</dbReference>
<name>A2G0B4_TRIV3</name>
<dbReference type="InterPro" id="IPR053139">
    <property type="entry name" value="Surface_bspA-like"/>
</dbReference>
<dbReference type="InParanoid" id="A2G0B4"/>
<evidence type="ECO:0000313" key="3">
    <source>
        <dbReference type="Proteomes" id="UP000001542"/>
    </source>
</evidence>
<protein>
    <submittedName>
        <fullName evidence="2">Leucine Rich Repeat family protein</fullName>
    </submittedName>
</protein>
<dbReference type="Proteomes" id="UP000001542">
    <property type="component" value="Unassembled WGS sequence"/>
</dbReference>